<evidence type="ECO:0000313" key="3">
    <source>
        <dbReference type="Proteomes" id="UP000623967"/>
    </source>
</evidence>
<dbReference type="Pfam" id="PF13115">
    <property type="entry name" value="YtkA"/>
    <property type="match status" value="1"/>
</dbReference>
<reference evidence="2 3" key="1">
    <citation type="submission" date="2021-01" db="EMBL/GenBank/DDBJ databases">
        <title>Genome public.</title>
        <authorList>
            <person name="Liu C."/>
            <person name="Sun Q."/>
        </authorList>
    </citation>
    <scope>NUCLEOTIDE SEQUENCE [LARGE SCALE GENOMIC DNA]</scope>
    <source>
        <strain evidence="2 3">YIM B02564</strain>
    </source>
</reference>
<proteinExistence type="predicted"/>
<protein>
    <submittedName>
        <fullName evidence="2">FixH family protein</fullName>
    </submittedName>
</protein>
<evidence type="ECO:0000313" key="2">
    <source>
        <dbReference type="EMBL" id="MBL4951531.1"/>
    </source>
</evidence>
<organism evidence="2 3">
    <name type="scientific">Neobacillus paridis</name>
    <dbReference type="NCBI Taxonomy" id="2803862"/>
    <lineage>
        <taxon>Bacteria</taxon>
        <taxon>Bacillati</taxon>
        <taxon>Bacillota</taxon>
        <taxon>Bacilli</taxon>
        <taxon>Bacillales</taxon>
        <taxon>Bacillaceae</taxon>
        <taxon>Neobacillus</taxon>
    </lineage>
</organism>
<feature type="domain" description="YtkA-like" evidence="1">
    <location>
        <begin position="34"/>
        <end position="107"/>
    </location>
</feature>
<dbReference type="InterPro" id="IPR032693">
    <property type="entry name" value="YtkA-like_dom"/>
</dbReference>
<accession>A0ABS1TJP2</accession>
<comment type="caution">
    <text evidence="2">The sequence shown here is derived from an EMBL/GenBank/DDBJ whole genome shotgun (WGS) entry which is preliminary data.</text>
</comment>
<keyword evidence="3" id="KW-1185">Reference proteome</keyword>
<evidence type="ECO:0000259" key="1">
    <source>
        <dbReference type="Pfam" id="PF13115"/>
    </source>
</evidence>
<name>A0ABS1TJP2_9BACI</name>
<dbReference type="EMBL" id="JAESWB010000045">
    <property type="protein sequence ID" value="MBL4951531.1"/>
    <property type="molecule type" value="Genomic_DNA"/>
</dbReference>
<gene>
    <name evidence="2" type="ORF">JK635_04655</name>
</gene>
<sequence length="136" mass="14958">MLLIGTIMIIAAGCGTAKEKNQSSQDQGMPEMIDVTLKIDPEHPQPNKEVTISATVTQGKEKVDDADEVVFEVWKDGQEKHEKIKGESKGNGVYSITKSFSESGVYYAISHVTARDMHNMPKKEFTVGDVSADQQK</sequence>
<dbReference type="Proteomes" id="UP000623967">
    <property type="component" value="Unassembled WGS sequence"/>
</dbReference>